<evidence type="ECO:0000256" key="1">
    <source>
        <dbReference type="ARBA" id="ARBA00022723"/>
    </source>
</evidence>
<dbReference type="GO" id="GO:0008892">
    <property type="term" value="F:guanine deaminase activity"/>
    <property type="evidence" value="ECO:0007669"/>
    <property type="project" value="UniProtKB-EC"/>
</dbReference>
<dbReference type="SUPFAM" id="SSF51556">
    <property type="entry name" value="Metallo-dependent hydrolases"/>
    <property type="match status" value="1"/>
</dbReference>
<dbReference type="RefSeq" id="WP_241714979.1">
    <property type="nucleotide sequence ID" value="NZ_JALBUF010000007.1"/>
</dbReference>
<keyword evidence="6" id="KW-1185">Reference proteome</keyword>
<dbReference type="InterPro" id="IPR006680">
    <property type="entry name" value="Amidohydro-rel"/>
</dbReference>
<keyword evidence="2 5" id="KW-0378">Hydrolase</keyword>
<sequence>MDRVLNGKQRTVIPGFVQTHVHLCQTLFRGQADDLELLDWLKLKIWPLEAAHDEESIYYSALLGIGELIQSGTTTIIDMETVHHTASAFQAIAETGIRALSGKVMMDMGSEVPKGLLETTEQSLQESVDLLKTWHQFDNGRIQYAFAPRFVLSCSETLLLAVRDLAQQYDVKIHTHAAENQEEIRIVERERKMRNVAYLDHLGLASPRLILAHSIWLDENERSIMQTRGVKMTHCPGSNLKLASGIADVPSMLAMNFHVGLGADGAACNNNLDMFNEMRLAALIQKPSYGPTAMNAHTVLRMATLGGAEVAGLDHLIGSIEIGKKADFCILNVEDFHVYPSVEVDPVARIVYSATHANVETTVIDGRVVMENRRLTTIDKQMVLQEANRAIKRLLARLP</sequence>
<dbReference type="AlphaFoldDB" id="A0A9X1VA00"/>
<dbReference type="CDD" id="cd01298">
    <property type="entry name" value="ATZ_TRZ_like"/>
    <property type="match status" value="1"/>
</dbReference>
<dbReference type="InterPro" id="IPR032466">
    <property type="entry name" value="Metal_Hydrolase"/>
</dbReference>
<dbReference type="SUPFAM" id="SSF51338">
    <property type="entry name" value="Composite domain of metallo-dependent hydrolases"/>
    <property type="match status" value="1"/>
</dbReference>
<dbReference type="EC" id="3.5.4.3" evidence="5"/>
<reference evidence="5" key="1">
    <citation type="submission" date="2022-03" db="EMBL/GenBank/DDBJ databases">
        <title>Draft Genome Sequence of Firmicute Strain S0AB, a Heterotrophic Iron/Sulfur-Oxidizing Extreme Acidophile.</title>
        <authorList>
            <person name="Vergara E."/>
            <person name="Pakostova E."/>
            <person name="Johnson D.B."/>
            <person name="Holmes D.S."/>
        </authorList>
    </citation>
    <scope>NUCLEOTIDE SEQUENCE</scope>
    <source>
        <strain evidence="5">S0AB</strain>
    </source>
</reference>
<dbReference type="Pfam" id="PF01979">
    <property type="entry name" value="Amidohydro_1"/>
    <property type="match status" value="1"/>
</dbReference>
<keyword evidence="3" id="KW-0862">Zinc</keyword>
<organism evidence="5 6">
    <name type="scientific">Sulfoacidibacillus ferrooxidans</name>
    <dbReference type="NCBI Taxonomy" id="2005001"/>
    <lineage>
        <taxon>Bacteria</taxon>
        <taxon>Bacillati</taxon>
        <taxon>Bacillota</taxon>
        <taxon>Bacilli</taxon>
        <taxon>Bacillales</taxon>
        <taxon>Alicyclobacillaceae</taxon>
        <taxon>Sulfoacidibacillus</taxon>
    </lineage>
</organism>
<accession>A0A9X1VA00</accession>
<proteinExistence type="predicted"/>
<dbReference type="PANTHER" id="PTHR43794:SF11">
    <property type="entry name" value="AMIDOHYDROLASE-RELATED DOMAIN-CONTAINING PROTEIN"/>
    <property type="match status" value="1"/>
</dbReference>
<dbReference type="EMBL" id="JALBUF010000007">
    <property type="protein sequence ID" value="MCI0183960.1"/>
    <property type="molecule type" value="Genomic_DNA"/>
</dbReference>
<dbReference type="FunFam" id="3.20.20.140:FF:000014">
    <property type="entry name" value="5-methylthioadenosine/S-adenosylhomocysteine deaminase"/>
    <property type="match status" value="1"/>
</dbReference>
<protein>
    <submittedName>
        <fullName evidence="5">Guanine deaminase</fullName>
        <ecNumber evidence="5">3.5.4.3</ecNumber>
    </submittedName>
</protein>
<evidence type="ECO:0000256" key="3">
    <source>
        <dbReference type="ARBA" id="ARBA00022833"/>
    </source>
</evidence>
<dbReference type="Gene3D" id="3.20.20.140">
    <property type="entry name" value="Metal-dependent hydrolases"/>
    <property type="match status" value="1"/>
</dbReference>
<dbReference type="Proteomes" id="UP001139263">
    <property type="component" value="Unassembled WGS sequence"/>
</dbReference>
<evidence type="ECO:0000259" key="4">
    <source>
        <dbReference type="Pfam" id="PF01979"/>
    </source>
</evidence>
<dbReference type="GO" id="GO:0046872">
    <property type="term" value="F:metal ion binding"/>
    <property type="evidence" value="ECO:0007669"/>
    <property type="project" value="UniProtKB-KW"/>
</dbReference>
<dbReference type="PANTHER" id="PTHR43794">
    <property type="entry name" value="AMINOHYDROLASE SSNA-RELATED"/>
    <property type="match status" value="1"/>
</dbReference>
<dbReference type="InterPro" id="IPR011059">
    <property type="entry name" value="Metal-dep_hydrolase_composite"/>
</dbReference>
<gene>
    <name evidence="5" type="primary">guaD</name>
    <name evidence="5" type="ORF">MM817_02252</name>
</gene>
<evidence type="ECO:0000256" key="2">
    <source>
        <dbReference type="ARBA" id="ARBA00022801"/>
    </source>
</evidence>
<keyword evidence="1" id="KW-0479">Metal-binding</keyword>
<name>A0A9X1VA00_9BACL</name>
<evidence type="ECO:0000313" key="5">
    <source>
        <dbReference type="EMBL" id="MCI0183960.1"/>
    </source>
</evidence>
<dbReference type="Gene3D" id="2.30.40.10">
    <property type="entry name" value="Urease, subunit C, domain 1"/>
    <property type="match status" value="1"/>
</dbReference>
<evidence type="ECO:0000313" key="6">
    <source>
        <dbReference type="Proteomes" id="UP001139263"/>
    </source>
</evidence>
<feature type="domain" description="Amidohydrolase-related" evidence="4">
    <location>
        <begin position="11"/>
        <end position="369"/>
    </location>
</feature>
<comment type="caution">
    <text evidence="5">The sequence shown here is derived from an EMBL/GenBank/DDBJ whole genome shotgun (WGS) entry which is preliminary data.</text>
</comment>
<dbReference type="NCBIfam" id="NF005557">
    <property type="entry name" value="PRK07228.1"/>
    <property type="match status" value="1"/>
</dbReference>
<dbReference type="InterPro" id="IPR050287">
    <property type="entry name" value="MTA/SAH_deaminase"/>
</dbReference>